<protein>
    <submittedName>
        <fullName evidence="7">IclR family transcriptional regulator</fullName>
    </submittedName>
</protein>
<dbReference type="EMBL" id="JBDLNV010000003">
    <property type="protein sequence ID" value="MFM1723968.1"/>
    <property type="molecule type" value="Genomic_DNA"/>
</dbReference>
<dbReference type="Proteomes" id="UP001629745">
    <property type="component" value="Unassembled WGS sequence"/>
</dbReference>
<dbReference type="InterPro" id="IPR036388">
    <property type="entry name" value="WH-like_DNA-bd_sf"/>
</dbReference>
<dbReference type="SMART" id="SM00346">
    <property type="entry name" value="HTH_ICLR"/>
    <property type="match status" value="1"/>
</dbReference>
<dbReference type="Pfam" id="PF09339">
    <property type="entry name" value="HTH_IclR"/>
    <property type="match status" value="1"/>
</dbReference>
<dbReference type="PROSITE" id="PS51078">
    <property type="entry name" value="ICLR_ED"/>
    <property type="match status" value="1"/>
</dbReference>
<evidence type="ECO:0000256" key="4">
    <source>
        <dbReference type="SAM" id="MobiDB-lite"/>
    </source>
</evidence>
<gene>
    <name evidence="7" type="ORF">ABEU20_002542</name>
</gene>
<dbReference type="InterPro" id="IPR036390">
    <property type="entry name" value="WH_DNA-bd_sf"/>
</dbReference>
<dbReference type="Pfam" id="PF01614">
    <property type="entry name" value="IclR_C"/>
    <property type="match status" value="1"/>
</dbReference>
<dbReference type="PROSITE" id="PS51077">
    <property type="entry name" value="HTH_ICLR"/>
    <property type="match status" value="1"/>
</dbReference>
<dbReference type="InterPro" id="IPR014757">
    <property type="entry name" value="Tscrpt_reg_IclR_C"/>
</dbReference>
<evidence type="ECO:0000256" key="3">
    <source>
        <dbReference type="ARBA" id="ARBA00023163"/>
    </source>
</evidence>
<keyword evidence="1" id="KW-0805">Transcription regulation</keyword>
<accession>A0ABW9FH25</accession>
<dbReference type="RefSeq" id="WP_420164507.1">
    <property type="nucleotide sequence ID" value="NZ_JBDLNV010000003.1"/>
</dbReference>
<dbReference type="Gene3D" id="3.30.450.40">
    <property type="match status" value="1"/>
</dbReference>
<dbReference type="PANTHER" id="PTHR30136">
    <property type="entry name" value="HELIX-TURN-HELIX TRANSCRIPTIONAL REGULATOR, ICLR FAMILY"/>
    <property type="match status" value="1"/>
</dbReference>
<dbReference type="InterPro" id="IPR029016">
    <property type="entry name" value="GAF-like_dom_sf"/>
</dbReference>
<name>A0ABW9FH25_9NOCA</name>
<evidence type="ECO:0000259" key="6">
    <source>
        <dbReference type="PROSITE" id="PS51078"/>
    </source>
</evidence>
<dbReference type="PANTHER" id="PTHR30136:SF24">
    <property type="entry name" value="HTH-TYPE TRANSCRIPTIONAL REPRESSOR ALLR"/>
    <property type="match status" value="1"/>
</dbReference>
<evidence type="ECO:0000313" key="8">
    <source>
        <dbReference type="Proteomes" id="UP001629745"/>
    </source>
</evidence>
<evidence type="ECO:0000259" key="5">
    <source>
        <dbReference type="PROSITE" id="PS51077"/>
    </source>
</evidence>
<keyword evidence="8" id="KW-1185">Reference proteome</keyword>
<evidence type="ECO:0000256" key="2">
    <source>
        <dbReference type="ARBA" id="ARBA00023125"/>
    </source>
</evidence>
<comment type="caution">
    <text evidence="7">The sequence shown here is derived from an EMBL/GenBank/DDBJ whole genome shotgun (WGS) entry which is preliminary data.</text>
</comment>
<feature type="region of interest" description="Disordered" evidence="4">
    <location>
        <begin position="243"/>
        <end position="267"/>
    </location>
</feature>
<dbReference type="Gene3D" id="1.10.10.10">
    <property type="entry name" value="Winged helix-like DNA-binding domain superfamily/Winged helix DNA-binding domain"/>
    <property type="match status" value="1"/>
</dbReference>
<dbReference type="InterPro" id="IPR050707">
    <property type="entry name" value="HTH_MetabolicPath_Reg"/>
</dbReference>
<dbReference type="SUPFAM" id="SSF46785">
    <property type="entry name" value="Winged helix' DNA-binding domain"/>
    <property type="match status" value="1"/>
</dbReference>
<organism evidence="7 8">
    <name type="scientific">Rhodococcus parequi</name>
    <dbReference type="NCBI Taxonomy" id="3137122"/>
    <lineage>
        <taxon>Bacteria</taxon>
        <taxon>Bacillati</taxon>
        <taxon>Actinomycetota</taxon>
        <taxon>Actinomycetes</taxon>
        <taxon>Mycobacteriales</taxon>
        <taxon>Nocardiaceae</taxon>
        <taxon>Rhodococcus</taxon>
    </lineage>
</organism>
<dbReference type="SUPFAM" id="SSF55781">
    <property type="entry name" value="GAF domain-like"/>
    <property type="match status" value="1"/>
</dbReference>
<feature type="domain" description="HTH iclR-type" evidence="5">
    <location>
        <begin position="16"/>
        <end position="75"/>
    </location>
</feature>
<sequence>MSDDSTPKPAELPTPSATIDRIALVLSAFDGRGRLNLANVVRHTGLPRSSAHRMLERLAEANWVRREGNEYELGSLLIHLGSLAIHQNSLRRSATPIIHDLHRATGHVVHLGILEGSHLLYLDKVGGRLAGSLPTRIGLRYPAGSSAIGRTLLAFAHSDEDDPRLTPELRAIRENGVAYEVGQAPAGGIVSIAVPIGPAGATVGALSLCGRVGDLKTDHRHAAPVRIAANAILRTICRSRFHRSWPEDGPTDEQQPPAGSTRRLRFA</sequence>
<evidence type="ECO:0000313" key="7">
    <source>
        <dbReference type="EMBL" id="MFM1723968.1"/>
    </source>
</evidence>
<reference evidence="7 8" key="1">
    <citation type="submission" date="2023-11" db="EMBL/GenBank/DDBJ databases">
        <authorList>
            <person name="Val-Calvo J."/>
            <person name="Scortti M."/>
            <person name="Vazquez-Boland J."/>
        </authorList>
    </citation>
    <scope>NUCLEOTIDE SEQUENCE [LARGE SCALE GENOMIC DNA]</scope>
    <source>
        <strain evidence="7 8">PAM 2766</strain>
    </source>
</reference>
<keyword evidence="3" id="KW-0804">Transcription</keyword>
<evidence type="ECO:0000256" key="1">
    <source>
        <dbReference type="ARBA" id="ARBA00023015"/>
    </source>
</evidence>
<keyword evidence="2" id="KW-0238">DNA-binding</keyword>
<feature type="domain" description="IclR-ED" evidence="6">
    <location>
        <begin position="76"/>
        <end position="242"/>
    </location>
</feature>
<proteinExistence type="predicted"/>
<dbReference type="InterPro" id="IPR005471">
    <property type="entry name" value="Tscrpt_reg_IclR_N"/>
</dbReference>